<dbReference type="AlphaFoldDB" id="A0A8S3RQB8"/>
<proteinExistence type="predicted"/>
<protein>
    <submittedName>
        <fullName evidence="2">Uncharacterized protein</fullName>
    </submittedName>
</protein>
<comment type="caution">
    <text evidence="2">The sequence shown here is derived from an EMBL/GenBank/DDBJ whole genome shotgun (WGS) entry which is preliminary data.</text>
</comment>
<name>A0A8S3RQB8_MYTED</name>
<evidence type="ECO:0000256" key="1">
    <source>
        <dbReference type="SAM" id="MobiDB-lite"/>
    </source>
</evidence>
<sequence length="180" mass="19984">MSHISIAASILLHSDTKRPRVQPATLTTRPAPKEEFKISPTDFPLPIQTSVQPSTVVTRAPTTILLTTELPSRSPTPKFVITTTEFPKPDVTITPQNKPSRPNTTPPKPLSYSSVSKLYTTTKQPSSNKVLLTTKQPTSSNVLLTTNQPSDKNCFELRSNHLVAVQTQVMFTFYYIKGKY</sequence>
<dbReference type="Proteomes" id="UP000683360">
    <property type="component" value="Unassembled WGS sequence"/>
</dbReference>
<evidence type="ECO:0000313" key="2">
    <source>
        <dbReference type="EMBL" id="CAG2210728.1"/>
    </source>
</evidence>
<reference evidence="2" key="1">
    <citation type="submission" date="2021-03" db="EMBL/GenBank/DDBJ databases">
        <authorList>
            <person name="Bekaert M."/>
        </authorList>
    </citation>
    <scope>NUCLEOTIDE SEQUENCE</scope>
</reference>
<dbReference type="EMBL" id="CAJPWZ010001244">
    <property type="protein sequence ID" value="CAG2210728.1"/>
    <property type="molecule type" value="Genomic_DNA"/>
</dbReference>
<organism evidence="2 3">
    <name type="scientific">Mytilus edulis</name>
    <name type="common">Blue mussel</name>
    <dbReference type="NCBI Taxonomy" id="6550"/>
    <lineage>
        <taxon>Eukaryota</taxon>
        <taxon>Metazoa</taxon>
        <taxon>Spiralia</taxon>
        <taxon>Lophotrochozoa</taxon>
        <taxon>Mollusca</taxon>
        <taxon>Bivalvia</taxon>
        <taxon>Autobranchia</taxon>
        <taxon>Pteriomorphia</taxon>
        <taxon>Mytilida</taxon>
        <taxon>Mytiloidea</taxon>
        <taxon>Mytilidae</taxon>
        <taxon>Mytilinae</taxon>
        <taxon>Mytilus</taxon>
    </lineage>
</organism>
<gene>
    <name evidence="2" type="ORF">MEDL_24885</name>
</gene>
<evidence type="ECO:0000313" key="3">
    <source>
        <dbReference type="Proteomes" id="UP000683360"/>
    </source>
</evidence>
<accession>A0A8S3RQB8</accession>
<keyword evidence="3" id="KW-1185">Reference proteome</keyword>
<feature type="compositionally biased region" description="Polar residues" evidence="1">
    <location>
        <begin position="93"/>
        <end position="103"/>
    </location>
</feature>
<feature type="region of interest" description="Disordered" evidence="1">
    <location>
        <begin position="86"/>
        <end position="113"/>
    </location>
</feature>